<dbReference type="EMBL" id="JAAMPC010000007">
    <property type="protein sequence ID" value="KAG2305294.1"/>
    <property type="molecule type" value="Genomic_DNA"/>
</dbReference>
<name>A0A8X7V7J0_BRACI</name>
<gene>
    <name evidence="1" type="ORF">Bca52824_033945</name>
</gene>
<evidence type="ECO:0000313" key="1">
    <source>
        <dbReference type="EMBL" id="KAG2305294.1"/>
    </source>
</evidence>
<accession>A0A8X7V7J0</accession>
<dbReference type="Proteomes" id="UP000886595">
    <property type="component" value="Unassembled WGS sequence"/>
</dbReference>
<dbReference type="AlphaFoldDB" id="A0A8X7V7J0"/>
<dbReference type="OrthoDB" id="203682at2759"/>
<comment type="caution">
    <text evidence="1">The sequence shown here is derived from an EMBL/GenBank/DDBJ whole genome shotgun (WGS) entry which is preliminary data.</text>
</comment>
<reference evidence="1 2" key="1">
    <citation type="submission" date="2020-02" db="EMBL/GenBank/DDBJ databases">
        <authorList>
            <person name="Ma Q."/>
            <person name="Huang Y."/>
            <person name="Song X."/>
            <person name="Pei D."/>
        </authorList>
    </citation>
    <scope>NUCLEOTIDE SEQUENCE [LARGE SCALE GENOMIC DNA]</scope>
    <source>
        <strain evidence="1">Sxm20200214</strain>
        <tissue evidence="1">Leaf</tissue>
    </source>
</reference>
<proteinExistence type="predicted"/>
<evidence type="ECO:0000313" key="2">
    <source>
        <dbReference type="Proteomes" id="UP000886595"/>
    </source>
</evidence>
<keyword evidence="2" id="KW-1185">Reference proteome</keyword>
<protein>
    <submittedName>
        <fullName evidence="1">Uncharacterized protein</fullName>
    </submittedName>
</protein>
<organism evidence="1 2">
    <name type="scientific">Brassica carinata</name>
    <name type="common">Ethiopian mustard</name>
    <name type="synonym">Abyssinian cabbage</name>
    <dbReference type="NCBI Taxonomy" id="52824"/>
    <lineage>
        <taxon>Eukaryota</taxon>
        <taxon>Viridiplantae</taxon>
        <taxon>Streptophyta</taxon>
        <taxon>Embryophyta</taxon>
        <taxon>Tracheophyta</taxon>
        <taxon>Spermatophyta</taxon>
        <taxon>Magnoliopsida</taxon>
        <taxon>eudicotyledons</taxon>
        <taxon>Gunneridae</taxon>
        <taxon>Pentapetalae</taxon>
        <taxon>rosids</taxon>
        <taxon>malvids</taxon>
        <taxon>Brassicales</taxon>
        <taxon>Brassicaceae</taxon>
        <taxon>Brassiceae</taxon>
        <taxon>Brassica</taxon>
    </lineage>
</organism>
<sequence length="240" mass="27040">MVGEVHRRSAATSSHTYLLGKLRLSLSDGGVCFVSQRSSVTANQRRKKLVFVLSPLVYSWWSRDSLVMFPMWELISWCSFWVLLRVSCSWFLELISVMEVGDLYGTLISRMNLRAEVEIGAPWPLPPLEATATLAHKFELLGTCKIKITSEKTTVKTSGNLAQIPPFDIPRLSDKHRLCICLLTASDVDGALNFENLKEDQSVLEKLLDILHLSLGSSNIYNICNFMDLQTVQRMAQVES</sequence>